<dbReference type="PROSITE" id="PS50889">
    <property type="entry name" value="S4"/>
    <property type="match status" value="1"/>
</dbReference>
<dbReference type="FunFam" id="2.40.50.740:FF:000001">
    <property type="entry name" value="40S ribosomal protein S4"/>
    <property type="match status" value="1"/>
</dbReference>
<dbReference type="PANTHER" id="PTHR11581">
    <property type="entry name" value="30S/40S RIBOSOMAL PROTEIN S4"/>
    <property type="match status" value="1"/>
</dbReference>
<dbReference type="Pfam" id="PF16121">
    <property type="entry name" value="40S_S4_C"/>
    <property type="match status" value="1"/>
</dbReference>
<dbReference type="InterPro" id="IPR000876">
    <property type="entry name" value="Ribosomal_eS4"/>
</dbReference>
<gene>
    <name evidence="9" type="ORF">F2P81_018163</name>
</gene>
<evidence type="ECO:0000259" key="8">
    <source>
        <dbReference type="SMART" id="SM00363"/>
    </source>
</evidence>
<dbReference type="GO" id="GO:0006412">
    <property type="term" value="P:translation"/>
    <property type="evidence" value="ECO:0007669"/>
    <property type="project" value="InterPro"/>
</dbReference>
<evidence type="ECO:0000256" key="1">
    <source>
        <dbReference type="ARBA" id="ARBA00007500"/>
    </source>
</evidence>
<dbReference type="InterPro" id="IPR038237">
    <property type="entry name" value="Ribosomal_eS4_central_sf"/>
</dbReference>
<dbReference type="FunFam" id="3.10.290.10:FF:000051">
    <property type="entry name" value="40S ribosomal protein S4, X isoform"/>
    <property type="match status" value="1"/>
</dbReference>
<dbReference type="CDD" id="cd06087">
    <property type="entry name" value="KOW_RPS4"/>
    <property type="match status" value="1"/>
</dbReference>
<name>A0A6A4S9X5_SCOMX</name>
<dbReference type="GO" id="GO:0019843">
    <property type="term" value="F:rRNA binding"/>
    <property type="evidence" value="ECO:0007669"/>
    <property type="project" value="UniProtKB-KW"/>
</dbReference>
<dbReference type="InterPro" id="IPR036986">
    <property type="entry name" value="S4_RNA-bd_sf"/>
</dbReference>
<reference evidence="9 10" key="1">
    <citation type="submission" date="2019-06" db="EMBL/GenBank/DDBJ databases">
        <title>Draft genomes of female and male turbot (Scophthalmus maximus).</title>
        <authorList>
            <person name="Xu H."/>
            <person name="Xu X.-W."/>
            <person name="Shao C."/>
            <person name="Chen S."/>
        </authorList>
    </citation>
    <scope>NUCLEOTIDE SEQUENCE [LARGE SCALE GENOMIC DNA]</scope>
    <source>
        <strain evidence="9">Ysfricsl-2016a</strain>
        <tissue evidence="9">Blood</tissue>
    </source>
</reference>
<proteinExistence type="inferred from homology"/>
<dbReference type="Gene3D" id="2.40.50.740">
    <property type="match status" value="1"/>
</dbReference>
<dbReference type="InterPro" id="IPR002942">
    <property type="entry name" value="S4_RNA-bd"/>
</dbReference>
<organism evidence="9 10">
    <name type="scientific">Scophthalmus maximus</name>
    <name type="common">Turbot</name>
    <name type="synonym">Psetta maxima</name>
    <dbReference type="NCBI Taxonomy" id="52904"/>
    <lineage>
        <taxon>Eukaryota</taxon>
        <taxon>Metazoa</taxon>
        <taxon>Chordata</taxon>
        <taxon>Craniata</taxon>
        <taxon>Vertebrata</taxon>
        <taxon>Euteleostomi</taxon>
        <taxon>Actinopterygii</taxon>
        <taxon>Neopterygii</taxon>
        <taxon>Teleostei</taxon>
        <taxon>Neoteleostei</taxon>
        <taxon>Acanthomorphata</taxon>
        <taxon>Carangaria</taxon>
        <taxon>Pleuronectiformes</taxon>
        <taxon>Pleuronectoidei</taxon>
        <taxon>Scophthalmidae</taxon>
        <taxon>Scophthalmus</taxon>
    </lineage>
</organism>
<dbReference type="GO" id="GO:0022627">
    <property type="term" value="C:cytosolic small ribosomal subunit"/>
    <property type="evidence" value="ECO:0007669"/>
    <property type="project" value="TreeGrafter"/>
</dbReference>
<feature type="region of interest" description="Disordered" evidence="7">
    <location>
        <begin position="34"/>
        <end position="54"/>
    </location>
</feature>
<evidence type="ECO:0000256" key="6">
    <source>
        <dbReference type="PROSITE-ProRule" id="PRU00182"/>
    </source>
</evidence>
<keyword evidence="2 6" id="KW-0699">rRNA-binding</keyword>
<accession>A0A6A4S9X5</accession>
<dbReference type="GO" id="GO:0003735">
    <property type="term" value="F:structural constituent of ribosome"/>
    <property type="evidence" value="ECO:0007669"/>
    <property type="project" value="InterPro"/>
</dbReference>
<dbReference type="EMBL" id="VEVO01000016">
    <property type="protein sequence ID" value="KAF0029058.1"/>
    <property type="molecule type" value="Genomic_DNA"/>
</dbReference>
<evidence type="ECO:0000256" key="5">
    <source>
        <dbReference type="ARBA" id="ARBA00023274"/>
    </source>
</evidence>
<evidence type="ECO:0000256" key="4">
    <source>
        <dbReference type="ARBA" id="ARBA00022980"/>
    </source>
</evidence>
<evidence type="ECO:0000256" key="3">
    <source>
        <dbReference type="ARBA" id="ARBA00022884"/>
    </source>
</evidence>
<dbReference type="InterPro" id="IPR013843">
    <property type="entry name" value="Ribosomal_eS4_N"/>
</dbReference>
<dbReference type="InterPro" id="IPR013845">
    <property type="entry name" value="Ribosomal_eS4_central_region"/>
</dbReference>
<sequence length="406" mass="45285">MFKLRSIDKSALADFYFTFAPDFRLPSSALSSRTGSREVLSPADSNMVSSSSSPFRSEIITKHRFGPASRGARTRPGENLRVPSTGGCLYCGRGRRASPFRDDLQKEMTGRLLGLVSLNVANGASPLETSRKKRLKLLRVSLVFARGPKKHLKRVAAPKHWMLDKLTGVFAPRPSTGPHKLRECLPLIIFLRNRLKYALTGDEVKKICMQRFIKIDGKVRTDVTYPAGFMDVISIEKTGEHFRLIYDVKGRFTVHRITAEEAKYKLCKVKKILIGTKGIPHLVTHDARTIRYPDPLIKVNDTIRIDLETGKITDFIKFDTANLCMVTGGANLGRIGVITNRERHPGSFDVVHVKDSTGNSFATRLSNIFVIGKGNKPWVSLPRGKGIRLTIAEERDKRLAAKQGSS</sequence>
<evidence type="ECO:0000256" key="7">
    <source>
        <dbReference type="SAM" id="MobiDB-lite"/>
    </source>
</evidence>
<evidence type="ECO:0000313" key="10">
    <source>
        <dbReference type="Proteomes" id="UP000438429"/>
    </source>
</evidence>
<dbReference type="Pfam" id="PF00900">
    <property type="entry name" value="Ribosomal_S4e"/>
    <property type="match status" value="1"/>
</dbReference>
<feature type="domain" description="RNA-binding S4" evidence="8">
    <location>
        <begin position="185"/>
        <end position="249"/>
    </location>
</feature>
<dbReference type="FunFam" id="2.30.30.30:FF:000005">
    <property type="entry name" value="40S ribosomal protein S4"/>
    <property type="match status" value="1"/>
</dbReference>
<dbReference type="PANTHER" id="PTHR11581:SF0">
    <property type="entry name" value="SMALL RIBOSOMAL SUBUNIT PROTEIN ES4"/>
    <property type="match status" value="1"/>
</dbReference>
<evidence type="ECO:0000313" key="9">
    <source>
        <dbReference type="EMBL" id="KAF0029058.1"/>
    </source>
</evidence>
<dbReference type="Gene3D" id="3.10.290.10">
    <property type="entry name" value="RNA-binding S4 domain"/>
    <property type="match status" value="1"/>
</dbReference>
<dbReference type="Proteomes" id="UP000438429">
    <property type="component" value="Unassembled WGS sequence"/>
</dbReference>
<keyword evidence="3 6" id="KW-0694">RNA-binding</keyword>
<dbReference type="InterPro" id="IPR032277">
    <property type="entry name" value="Ribosomal_eS4_C"/>
</dbReference>
<evidence type="ECO:0000256" key="2">
    <source>
        <dbReference type="ARBA" id="ARBA00022730"/>
    </source>
</evidence>
<dbReference type="PROSITE" id="PS00528">
    <property type="entry name" value="RIBOSOMAL_S4E"/>
    <property type="match status" value="1"/>
</dbReference>
<keyword evidence="5" id="KW-0687">Ribonucleoprotein</keyword>
<comment type="similarity">
    <text evidence="1">Belongs to the eukaryotic ribosomal protein eS4 family.</text>
</comment>
<dbReference type="InterPro" id="IPR041982">
    <property type="entry name" value="Ribosomal_eS4_KOW"/>
</dbReference>
<dbReference type="SMART" id="SM00363">
    <property type="entry name" value="S4"/>
    <property type="match status" value="1"/>
</dbReference>
<dbReference type="InterPro" id="IPR014722">
    <property type="entry name" value="Rib_uL2_dom2"/>
</dbReference>
<dbReference type="Pfam" id="PF08071">
    <property type="entry name" value="RS4NT"/>
    <property type="match status" value="1"/>
</dbReference>
<dbReference type="InterPro" id="IPR018199">
    <property type="entry name" value="Ribosomal_eS4_N_CS"/>
</dbReference>
<dbReference type="HAMAP" id="MF_00485">
    <property type="entry name" value="Ribosomal_eS4"/>
    <property type="match status" value="1"/>
</dbReference>
<feature type="compositionally biased region" description="Low complexity" evidence="7">
    <location>
        <begin position="41"/>
        <end position="54"/>
    </location>
</feature>
<comment type="caution">
    <text evidence="9">The sequence shown here is derived from an EMBL/GenBank/DDBJ whole genome shotgun (WGS) entry which is preliminary data.</text>
</comment>
<dbReference type="Gene3D" id="2.30.30.30">
    <property type="match status" value="1"/>
</dbReference>
<protein>
    <recommendedName>
        <fullName evidence="8">RNA-binding S4 domain-containing protein</fullName>
    </recommendedName>
</protein>
<dbReference type="CDD" id="cd00165">
    <property type="entry name" value="S4"/>
    <property type="match status" value="1"/>
</dbReference>
<keyword evidence="4" id="KW-0689">Ribosomal protein</keyword>
<dbReference type="AlphaFoldDB" id="A0A6A4S9X5"/>